<dbReference type="Proteomes" id="UP000753376">
    <property type="component" value="Unassembled WGS sequence"/>
</dbReference>
<keyword evidence="1" id="KW-0677">Repeat</keyword>
<dbReference type="SMART" id="SM00698">
    <property type="entry name" value="MORN"/>
    <property type="match status" value="7"/>
</dbReference>
<keyword evidence="6" id="KW-1185">Reference proteome</keyword>
<evidence type="ECO:0000256" key="1">
    <source>
        <dbReference type="ARBA" id="ARBA00022737"/>
    </source>
</evidence>
<dbReference type="Pfam" id="PF08308">
    <property type="entry name" value="PEGA"/>
    <property type="match status" value="1"/>
</dbReference>
<proteinExistence type="predicted"/>
<dbReference type="EMBL" id="JAHKPV010000021">
    <property type="protein sequence ID" value="MBU2875515.1"/>
    <property type="molecule type" value="Genomic_DNA"/>
</dbReference>
<organism evidence="5 6">
    <name type="scientific">Marinobacter salexigens</name>
    <dbReference type="NCBI Taxonomy" id="1925763"/>
    <lineage>
        <taxon>Bacteria</taxon>
        <taxon>Pseudomonadati</taxon>
        <taxon>Pseudomonadota</taxon>
        <taxon>Gammaproteobacteria</taxon>
        <taxon>Pseudomonadales</taxon>
        <taxon>Marinobacteraceae</taxon>
        <taxon>Marinobacter</taxon>
    </lineage>
</organism>
<feature type="domain" description="PEGA" evidence="4">
    <location>
        <begin position="164"/>
        <end position="229"/>
    </location>
</feature>
<feature type="chain" id="PRO_5046937696" evidence="3">
    <location>
        <begin position="25"/>
        <end position="471"/>
    </location>
</feature>
<sequence>MVDFRPLLFLNALALMLLVTAGFAAVRSDLPVTDVTQKTAQQAQATPAPEPVEQKRTPEVVSAQVEAGKPEPDVKAPKPAPNIETIVEAPKPAPETEMVTEAPEKVEASPAQPPVNAEPFSIPELPQETLVVASAEPPEAMTAQTTDATEVEPKPKPEPPPKTGSLILRSNVAGDQVEINGKNYGATRLDLELAPGNYDITISKEGFKPWQQSVALDAGNELTLVGKLEAYTTVNYQNGSWRGGVKTGDGTYEDSDGLRYEGQFVDGAFHGTGTAWYPDGSRHEGDWENGKRTGEGVWRDADGSRYTGQFKDDAFFGQGTLTRANGDILTGEWAQGRLNGHGSLATADGMLYVGSFRNSDFHGPGTLTYPDGRHYEGGFSNGAFHGRGSEVFANGKKYEGEYVDGKFHGNGLLRNPNGSSIEATFRYGEPYGQVRLTTEAGEIFTARTTEPGVCYRDKSYRATQCPKLEGW</sequence>
<dbReference type="PANTHER" id="PTHR43215">
    <property type="entry name" value="RADIAL SPOKE HEAD 1 HOMOLOG"/>
    <property type="match status" value="1"/>
</dbReference>
<feature type="signal peptide" evidence="3">
    <location>
        <begin position="1"/>
        <end position="24"/>
    </location>
</feature>
<gene>
    <name evidence="5" type="ORF">KO508_16060</name>
</gene>
<feature type="region of interest" description="Disordered" evidence="2">
    <location>
        <begin position="38"/>
        <end position="83"/>
    </location>
</feature>
<dbReference type="Pfam" id="PF02493">
    <property type="entry name" value="MORN"/>
    <property type="match status" value="8"/>
</dbReference>
<comment type="caution">
    <text evidence="5">The sequence shown here is derived from an EMBL/GenBank/DDBJ whole genome shotgun (WGS) entry which is preliminary data.</text>
</comment>
<evidence type="ECO:0000313" key="6">
    <source>
        <dbReference type="Proteomes" id="UP000753376"/>
    </source>
</evidence>
<evidence type="ECO:0000259" key="4">
    <source>
        <dbReference type="Pfam" id="PF08308"/>
    </source>
</evidence>
<dbReference type="PANTHER" id="PTHR43215:SF14">
    <property type="entry name" value="RADIAL SPOKE HEAD 1 HOMOLOG"/>
    <property type="match status" value="1"/>
</dbReference>
<evidence type="ECO:0000256" key="2">
    <source>
        <dbReference type="SAM" id="MobiDB-lite"/>
    </source>
</evidence>
<reference evidence="5 6" key="1">
    <citation type="submission" date="2021-05" db="EMBL/GenBank/DDBJ databases">
        <title>Draft genomes of bacteria isolated from model marine particles.</title>
        <authorList>
            <person name="Datta M.S."/>
            <person name="Schwartzman J.A."/>
            <person name="Enke T.N."/>
            <person name="Saavedra J."/>
            <person name="Cermak N."/>
            <person name="Cordero O.X."/>
        </authorList>
    </citation>
    <scope>NUCLEOTIDE SEQUENCE [LARGE SCALE GENOMIC DNA]</scope>
    <source>
        <strain evidence="5 6">D2M19</strain>
    </source>
</reference>
<evidence type="ECO:0000313" key="5">
    <source>
        <dbReference type="EMBL" id="MBU2875515.1"/>
    </source>
</evidence>
<dbReference type="RefSeq" id="WP_216009297.1">
    <property type="nucleotide sequence ID" value="NZ_JAHKPV010000021.1"/>
</dbReference>
<evidence type="ECO:0000256" key="3">
    <source>
        <dbReference type="SAM" id="SignalP"/>
    </source>
</evidence>
<feature type="region of interest" description="Disordered" evidence="2">
    <location>
        <begin position="140"/>
        <end position="166"/>
    </location>
</feature>
<dbReference type="InterPro" id="IPR003409">
    <property type="entry name" value="MORN"/>
</dbReference>
<dbReference type="InterPro" id="IPR013229">
    <property type="entry name" value="PEGA"/>
</dbReference>
<feature type="compositionally biased region" description="Low complexity" evidence="2">
    <location>
        <begin position="38"/>
        <end position="47"/>
    </location>
</feature>
<keyword evidence="3" id="KW-0732">Signal</keyword>
<accession>A0ABS6ACY8</accession>
<protein>
    <submittedName>
        <fullName evidence="5">PEGA domain-containing protein</fullName>
    </submittedName>
</protein>
<name>A0ABS6ACY8_9GAMM</name>